<dbReference type="EMBL" id="JAOTPV010000033">
    <property type="protein sequence ID" value="KAJ4469237.1"/>
    <property type="molecule type" value="Genomic_DNA"/>
</dbReference>
<reference evidence="2" key="1">
    <citation type="submission" date="2022-08" db="EMBL/GenBank/DDBJ databases">
        <title>A Global Phylogenomic Analysis of the Shiitake Genus Lentinula.</title>
        <authorList>
            <consortium name="DOE Joint Genome Institute"/>
            <person name="Sierra-Patev S."/>
            <person name="Min B."/>
            <person name="Naranjo-Ortiz M."/>
            <person name="Looney B."/>
            <person name="Konkel Z."/>
            <person name="Slot J.C."/>
            <person name="Sakamoto Y."/>
            <person name="Steenwyk J.L."/>
            <person name="Rokas A."/>
            <person name="Carro J."/>
            <person name="Camarero S."/>
            <person name="Ferreira P."/>
            <person name="Molpeceres G."/>
            <person name="Ruiz-Duenas F.J."/>
            <person name="Serrano A."/>
            <person name="Henrissat B."/>
            <person name="Drula E."/>
            <person name="Hughes K.W."/>
            <person name="Mata J.L."/>
            <person name="Ishikawa N.K."/>
            <person name="Vargas-Isla R."/>
            <person name="Ushijima S."/>
            <person name="Smith C.A."/>
            <person name="Ahrendt S."/>
            <person name="Andreopoulos W."/>
            <person name="He G."/>
            <person name="Labutti K."/>
            <person name="Lipzen A."/>
            <person name="Ng V."/>
            <person name="Riley R."/>
            <person name="Sandor L."/>
            <person name="Barry K."/>
            <person name="Martinez A.T."/>
            <person name="Xiao Y."/>
            <person name="Gibbons J.G."/>
            <person name="Terashima K."/>
            <person name="Grigoriev I.V."/>
            <person name="Hibbett D.S."/>
        </authorList>
    </citation>
    <scope>NUCLEOTIDE SEQUENCE</scope>
    <source>
        <strain evidence="2">JLM2183</strain>
    </source>
</reference>
<gene>
    <name evidence="2" type="ORF">J3R30DRAFT_1578323</name>
</gene>
<keyword evidence="1" id="KW-1133">Transmembrane helix</keyword>
<sequence length="138" mass="16043">MSWILNKTVASTTLTSTYLYVLIMISWRRLETIPAQSQTWYIYISLLNLQLYVWLICQVWSVWSNTPEETCERKLERFSLSCSSKDSQMCEMFRQRIFPGHSASTDNVGLIQSNPRPPLALLYSPVHRKTEMVDDSLG</sequence>
<evidence type="ECO:0000313" key="3">
    <source>
        <dbReference type="Proteomes" id="UP001150266"/>
    </source>
</evidence>
<keyword evidence="1" id="KW-0812">Transmembrane</keyword>
<evidence type="ECO:0000313" key="2">
    <source>
        <dbReference type="EMBL" id="KAJ4469237.1"/>
    </source>
</evidence>
<evidence type="ECO:0000256" key="1">
    <source>
        <dbReference type="SAM" id="Phobius"/>
    </source>
</evidence>
<keyword evidence="3" id="KW-1185">Reference proteome</keyword>
<proteinExistence type="predicted"/>
<feature type="transmembrane region" description="Helical" evidence="1">
    <location>
        <begin position="12"/>
        <end position="28"/>
    </location>
</feature>
<protein>
    <submittedName>
        <fullName evidence="2">Uncharacterized protein</fullName>
    </submittedName>
</protein>
<name>A0A9W8ZWZ1_9AGAR</name>
<dbReference type="AlphaFoldDB" id="A0A9W8ZWZ1"/>
<dbReference type="Proteomes" id="UP001150266">
    <property type="component" value="Unassembled WGS sequence"/>
</dbReference>
<feature type="transmembrane region" description="Helical" evidence="1">
    <location>
        <begin position="40"/>
        <end position="63"/>
    </location>
</feature>
<comment type="caution">
    <text evidence="2">The sequence shown here is derived from an EMBL/GenBank/DDBJ whole genome shotgun (WGS) entry which is preliminary data.</text>
</comment>
<organism evidence="2 3">
    <name type="scientific">Lentinula aciculospora</name>
    <dbReference type="NCBI Taxonomy" id="153920"/>
    <lineage>
        <taxon>Eukaryota</taxon>
        <taxon>Fungi</taxon>
        <taxon>Dikarya</taxon>
        <taxon>Basidiomycota</taxon>
        <taxon>Agaricomycotina</taxon>
        <taxon>Agaricomycetes</taxon>
        <taxon>Agaricomycetidae</taxon>
        <taxon>Agaricales</taxon>
        <taxon>Marasmiineae</taxon>
        <taxon>Omphalotaceae</taxon>
        <taxon>Lentinula</taxon>
    </lineage>
</organism>
<keyword evidence="1" id="KW-0472">Membrane</keyword>
<accession>A0A9W8ZWZ1</accession>